<dbReference type="PANTHER" id="PTHR43172">
    <property type="entry name" value="ADENYLOSUCCINATE LYASE"/>
    <property type="match status" value="1"/>
</dbReference>
<comment type="similarity">
    <text evidence="1">Belongs to the class-II fumarase/aspartase family.</text>
</comment>
<dbReference type="GO" id="GO:0047472">
    <property type="term" value="F:3-carboxy-cis,cis-muconate cycloisomerase activity"/>
    <property type="evidence" value="ECO:0007669"/>
    <property type="project" value="UniProtKB-EC"/>
</dbReference>
<dbReference type="Gene3D" id="1.20.200.10">
    <property type="entry name" value="Fumarase/aspartase (Central domain)"/>
    <property type="match status" value="1"/>
</dbReference>
<dbReference type="InterPro" id="IPR019468">
    <property type="entry name" value="AdenyloSucc_lyase_C"/>
</dbReference>
<dbReference type="InterPro" id="IPR000362">
    <property type="entry name" value="Fumarate_lyase_fam"/>
</dbReference>
<dbReference type="Proteomes" id="UP000217545">
    <property type="component" value="Chromosome"/>
</dbReference>
<dbReference type="EC" id="5.5.1.2" evidence="3"/>
<evidence type="ECO:0000256" key="1">
    <source>
        <dbReference type="ARBA" id="ARBA00034772"/>
    </source>
</evidence>
<accession>A0AAC9ZBJ7</accession>
<evidence type="ECO:0000259" key="2">
    <source>
        <dbReference type="SMART" id="SM00998"/>
    </source>
</evidence>
<feature type="domain" description="Adenylosuccinate lyase C-terminal" evidence="2">
    <location>
        <begin position="372"/>
        <end position="445"/>
    </location>
</feature>
<evidence type="ECO:0000313" key="3">
    <source>
        <dbReference type="EMBL" id="ATF07080.1"/>
    </source>
</evidence>
<proteinExistence type="inferred from homology"/>
<dbReference type="SUPFAM" id="SSF48557">
    <property type="entry name" value="L-aspartase-like"/>
    <property type="match status" value="1"/>
</dbReference>
<dbReference type="InterPro" id="IPR022761">
    <property type="entry name" value="Fumarate_lyase_N"/>
</dbReference>
<dbReference type="Gene3D" id="1.10.40.30">
    <property type="entry name" value="Fumarase/aspartase (C-terminal domain)"/>
    <property type="match status" value="1"/>
</dbReference>
<dbReference type="EMBL" id="CP010784">
    <property type="protein sequence ID" value="ATF07080.1"/>
    <property type="molecule type" value="Genomic_DNA"/>
</dbReference>
<dbReference type="AlphaFoldDB" id="A0AAC9ZBJ7"/>
<dbReference type="Pfam" id="PF00206">
    <property type="entry name" value="Lyase_1"/>
    <property type="match status" value="1"/>
</dbReference>
<evidence type="ECO:0000313" key="4">
    <source>
        <dbReference type="Proteomes" id="UP000217545"/>
    </source>
</evidence>
<dbReference type="InterPro" id="IPR008948">
    <property type="entry name" value="L-Aspartase-like"/>
</dbReference>
<keyword evidence="3" id="KW-0413">Isomerase</keyword>
<name>A0AAC9ZBJ7_9RHOB</name>
<dbReference type="SMART" id="SM00998">
    <property type="entry name" value="ADSL_C"/>
    <property type="match status" value="1"/>
</dbReference>
<organism evidence="3 4">
    <name type="scientific">Phaeobacter gallaeciensis</name>
    <dbReference type="NCBI Taxonomy" id="60890"/>
    <lineage>
        <taxon>Bacteria</taxon>
        <taxon>Pseudomonadati</taxon>
        <taxon>Pseudomonadota</taxon>
        <taxon>Alphaproteobacteria</taxon>
        <taxon>Rhodobacterales</taxon>
        <taxon>Roseobacteraceae</taxon>
        <taxon>Phaeobacter</taxon>
    </lineage>
</organism>
<gene>
    <name evidence="3" type="ORF">PhaeoP63_03031</name>
</gene>
<dbReference type="PANTHER" id="PTHR43172:SF2">
    <property type="entry name" value="ADENYLOSUCCINATE LYASE C-TERMINAL DOMAIN-CONTAINING PROTEIN"/>
    <property type="match status" value="1"/>
</dbReference>
<reference evidence="3 4" key="1">
    <citation type="journal article" date="2017" name="Front. Microbiol.">
        <title>Phaeobacter piscinae sp. nov., a species of the Roseobacter group and potential aquaculture probiont.</title>
        <authorList>
            <person name="Sonnenschein E.C."/>
            <person name="Phippen C.B.W."/>
            <person name="Nielsen K.F."/>
            <person name="Mateiu R.V."/>
            <person name="Melchiorsen J."/>
            <person name="Gram L."/>
            <person name="Overmann J."/>
            <person name="Freese H.M."/>
        </authorList>
    </citation>
    <scope>NUCLEOTIDE SEQUENCE [LARGE SCALE GENOMIC DNA]</scope>
    <source>
        <strain evidence="3 4">P63</strain>
    </source>
</reference>
<sequence length="458" mass="48213">MATLSERSLMAASLFDSQLYASLFPAGDISRLFSDSAEIRAMLLVEGALAKAQGKLGLIPEESAAAIGRAVMEVALDPGALGKSAGQNGVPVPGLVSALRDEMNAPEHAQYVHWGATSQDIMDSALMLRLRQALAAVEADLLTLLTQLSDMADTHANLPMAARTYGQLATPTSFGAVVATWGQPLAALLEELPVLRQTCLLVSLSGAAGTYSALGSKASELRAELAAGLSLADPHRSWHTDRSPVLRIADWLTRACTVLRKLGTDCLALRQSGIDELTVGTAGASSTMPQKQNPVAASALIALAAQATAQLSALHHAAAHQNQRDGASWFGEWLSLPQIVFCAASAARTAVSMTIELAPDAKQMLRNLHAANGTIYAEALSFALAEQMRRGEAQAAVKDLCVKAAQDGVPLQEVVAVQFPELDQTTLFDATRQLGCAPDEAQRFVKTTAALKGRKEST</sequence>
<dbReference type="PRINTS" id="PR00149">
    <property type="entry name" value="FUMRATELYASE"/>
</dbReference>
<protein>
    <submittedName>
        <fullName evidence="3">3-carboxy-cis,cis-muconate cycloisomerase</fullName>
        <ecNumber evidence="3">5.5.1.2</ecNumber>
    </submittedName>
</protein>